<evidence type="ECO:0000256" key="6">
    <source>
        <dbReference type="ARBA" id="ARBA00008391"/>
    </source>
</evidence>
<dbReference type="GO" id="GO:0046100">
    <property type="term" value="P:hypoxanthine metabolic process"/>
    <property type="evidence" value="ECO:0007669"/>
    <property type="project" value="TreeGrafter"/>
</dbReference>
<organism evidence="18 19">
    <name type="scientific">Caproicibacterium argilliputei</name>
    <dbReference type="NCBI Taxonomy" id="3030016"/>
    <lineage>
        <taxon>Bacteria</taxon>
        <taxon>Bacillati</taxon>
        <taxon>Bacillota</taxon>
        <taxon>Clostridia</taxon>
        <taxon>Eubacteriales</taxon>
        <taxon>Oscillospiraceae</taxon>
        <taxon>Caproicibacterium</taxon>
    </lineage>
</organism>
<comment type="pathway">
    <text evidence="5">Purine metabolism; GMP biosynthesis via salvage pathway; GMP from guanine: step 1/1.</text>
</comment>
<evidence type="ECO:0000256" key="12">
    <source>
        <dbReference type="ARBA" id="ARBA00022741"/>
    </source>
</evidence>
<evidence type="ECO:0000256" key="5">
    <source>
        <dbReference type="ARBA" id="ARBA00004676"/>
    </source>
</evidence>
<dbReference type="Pfam" id="PF00156">
    <property type="entry name" value="Pribosyltran"/>
    <property type="match status" value="1"/>
</dbReference>
<evidence type="ECO:0000256" key="11">
    <source>
        <dbReference type="ARBA" id="ARBA00022726"/>
    </source>
</evidence>
<dbReference type="GO" id="GO:0005829">
    <property type="term" value="C:cytosol"/>
    <property type="evidence" value="ECO:0007669"/>
    <property type="project" value="TreeGrafter"/>
</dbReference>
<dbReference type="EC" id="2.4.2.8" evidence="16"/>
<comment type="catalytic activity">
    <reaction evidence="14">
        <text>GMP + diphosphate = guanine + 5-phospho-alpha-D-ribose 1-diphosphate</text>
        <dbReference type="Rhea" id="RHEA:25424"/>
        <dbReference type="ChEBI" id="CHEBI:16235"/>
        <dbReference type="ChEBI" id="CHEBI:33019"/>
        <dbReference type="ChEBI" id="CHEBI:58017"/>
        <dbReference type="ChEBI" id="CHEBI:58115"/>
        <dbReference type="EC" id="2.4.2.8"/>
    </reaction>
    <physiologicalReaction direction="right-to-left" evidence="14">
        <dbReference type="Rhea" id="RHEA:25426"/>
    </physiologicalReaction>
</comment>
<reference evidence="18" key="2">
    <citation type="submission" date="2024-06" db="EMBL/GenBank/DDBJ databases">
        <title>Caproicibacterium argilliputei sp. nov, a novel caproic acid producing anaerobic bacterium isolated from pit mud.</title>
        <authorList>
            <person name="Xia S."/>
        </authorList>
    </citation>
    <scope>NUCLEOTIDE SEQUENCE</scope>
    <source>
        <strain evidence="18">ZCY20-5</strain>
    </source>
</reference>
<dbReference type="NCBIfam" id="TIGR01203">
    <property type="entry name" value="HGPRTase"/>
    <property type="match status" value="1"/>
</dbReference>
<comment type="cofactor">
    <cofactor evidence="1 16">
        <name>Mg(2+)</name>
        <dbReference type="ChEBI" id="CHEBI:18420"/>
    </cofactor>
</comment>
<evidence type="ECO:0000256" key="16">
    <source>
        <dbReference type="RuleBase" id="RU364099"/>
    </source>
</evidence>
<dbReference type="GO" id="GO:0000287">
    <property type="term" value="F:magnesium ion binding"/>
    <property type="evidence" value="ECO:0007669"/>
    <property type="project" value="TreeGrafter"/>
</dbReference>
<evidence type="ECO:0000256" key="15">
    <source>
        <dbReference type="ARBA" id="ARBA00049402"/>
    </source>
</evidence>
<evidence type="ECO:0000313" key="19">
    <source>
        <dbReference type="Proteomes" id="UP001300604"/>
    </source>
</evidence>
<comment type="pathway">
    <text evidence="4 16">Purine metabolism; IMP biosynthesis via salvage pathway; IMP from hypoxanthine: step 1/1.</text>
</comment>
<dbReference type="Gene3D" id="3.40.50.2020">
    <property type="match status" value="1"/>
</dbReference>
<dbReference type="InterPro" id="IPR050408">
    <property type="entry name" value="HGPRT"/>
</dbReference>
<keyword evidence="8 16" id="KW-0328">Glycosyltransferase</keyword>
<comment type="subcellular location">
    <subcellularLocation>
        <location evidence="3 16">Cytoplasm</location>
    </subcellularLocation>
</comment>
<evidence type="ECO:0000256" key="4">
    <source>
        <dbReference type="ARBA" id="ARBA00004669"/>
    </source>
</evidence>
<evidence type="ECO:0000256" key="2">
    <source>
        <dbReference type="ARBA" id="ARBA00002049"/>
    </source>
</evidence>
<dbReference type="InterPro" id="IPR000836">
    <property type="entry name" value="PRTase_dom"/>
</dbReference>
<dbReference type="SUPFAM" id="SSF53271">
    <property type="entry name" value="PRTase-like"/>
    <property type="match status" value="1"/>
</dbReference>
<evidence type="ECO:0000256" key="3">
    <source>
        <dbReference type="ARBA" id="ARBA00004496"/>
    </source>
</evidence>
<dbReference type="CDD" id="cd06223">
    <property type="entry name" value="PRTases_typeI"/>
    <property type="match status" value="1"/>
</dbReference>
<sequence length="183" mass="20429">MENQMLGDIEKVLFSEEQLAEIVERIGEQISEDYQGKNLLLVSVLKGSVVFMADLMRAIKVPCEVDFMSVSSYGNGTKTSGIVKITKDLDINLEGYDLLVVEDILDSGLTLSYILEMMQARNPKSIRLCTLFDKPERRTVNVKADYVGAVVPDDFIVGYGLDYAQKYRNLPFVGVLKPEVYGG</sequence>
<evidence type="ECO:0000256" key="9">
    <source>
        <dbReference type="ARBA" id="ARBA00022679"/>
    </source>
</evidence>
<dbReference type="KEGG" id="carl:PXC00_04970"/>
<feature type="domain" description="Phosphoribosyltransferase" evidence="17">
    <location>
        <begin position="17"/>
        <end position="163"/>
    </location>
</feature>
<dbReference type="PANTHER" id="PTHR43340:SF1">
    <property type="entry name" value="HYPOXANTHINE PHOSPHORIBOSYLTRANSFERASE"/>
    <property type="match status" value="1"/>
</dbReference>
<comment type="similarity">
    <text evidence="6 16">Belongs to the purine/pyrimidine phosphoribosyltransferase family.</text>
</comment>
<reference evidence="18" key="1">
    <citation type="submission" date="2023-09" db="EMBL/GenBank/DDBJ databases">
        <authorList>
            <person name="Zeng C."/>
        </authorList>
    </citation>
    <scope>NUCLEOTIDE SEQUENCE</scope>
    <source>
        <strain evidence="18">ZCY20-5</strain>
    </source>
</reference>
<keyword evidence="10 16" id="KW-0479">Metal-binding</keyword>
<dbReference type="GO" id="GO:0032263">
    <property type="term" value="P:GMP salvage"/>
    <property type="evidence" value="ECO:0007669"/>
    <property type="project" value="TreeGrafter"/>
</dbReference>
<evidence type="ECO:0000256" key="8">
    <source>
        <dbReference type="ARBA" id="ARBA00022676"/>
    </source>
</evidence>
<dbReference type="GO" id="GO:0032264">
    <property type="term" value="P:IMP salvage"/>
    <property type="evidence" value="ECO:0007669"/>
    <property type="project" value="TreeGrafter"/>
</dbReference>
<comment type="catalytic activity">
    <reaction evidence="15">
        <text>IMP + diphosphate = hypoxanthine + 5-phospho-alpha-D-ribose 1-diphosphate</text>
        <dbReference type="Rhea" id="RHEA:17973"/>
        <dbReference type="ChEBI" id="CHEBI:17368"/>
        <dbReference type="ChEBI" id="CHEBI:33019"/>
        <dbReference type="ChEBI" id="CHEBI:58017"/>
        <dbReference type="ChEBI" id="CHEBI:58053"/>
        <dbReference type="EC" id="2.4.2.8"/>
    </reaction>
    <physiologicalReaction direction="right-to-left" evidence="15">
        <dbReference type="Rhea" id="RHEA:17975"/>
    </physiologicalReaction>
</comment>
<keyword evidence="7 16" id="KW-0963">Cytoplasm</keyword>
<dbReference type="GO" id="GO:0006178">
    <property type="term" value="P:guanine salvage"/>
    <property type="evidence" value="ECO:0007669"/>
    <property type="project" value="TreeGrafter"/>
</dbReference>
<name>A0AA97DD17_9FIRM</name>
<dbReference type="Proteomes" id="UP001300604">
    <property type="component" value="Chromosome"/>
</dbReference>
<dbReference type="GO" id="GO:0004422">
    <property type="term" value="F:hypoxanthine phosphoribosyltransferase activity"/>
    <property type="evidence" value="ECO:0007669"/>
    <property type="project" value="InterPro"/>
</dbReference>
<proteinExistence type="inferred from homology"/>
<evidence type="ECO:0000256" key="7">
    <source>
        <dbReference type="ARBA" id="ARBA00022490"/>
    </source>
</evidence>
<keyword evidence="11 16" id="KW-0660">Purine salvage</keyword>
<evidence type="ECO:0000259" key="17">
    <source>
        <dbReference type="Pfam" id="PF00156"/>
    </source>
</evidence>
<keyword evidence="9 16" id="KW-0808">Transferase</keyword>
<evidence type="ECO:0000313" key="18">
    <source>
        <dbReference type="EMBL" id="WOC33231.1"/>
    </source>
</evidence>
<dbReference type="FunFam" id="3.40.50.2020:FF:000006">
    <property type="entry name" value="Hypoxanthine phosphoribosyltransferase"/>
    <property type="match status" value="1"/>
</dbReference>
<dbReference type="EMBL" id="CP135996">
    <property type="protein sequence ID" value="WOC33231.1"/>
    <property type="molecule type" value="Genomic_DNA"/>
</dbReference>
<dbReference type="InterPro" id="IPR029057">
    <property type="entry name" value="PRTase-like"/>
</dbReference>
<evidence type="ECO:0000256" key="14">
    <source>
        <dbReference type="ARBA" id="ARBA00048811"/>
    </source>
</evidence>
<dbReference type="AlphaFoldDB" id="A0AA97DD17"/>
<evidence type="ECO:0000256" key="10">
    <source>
        <dbReference type="ARBA" id="ARBA00022723"/>
    </source>
</evidence>
<evidence type="ECO:0000256" key="13">
    <source>
        <dbReference type="ARBA" id="ARBA00022842"/>
    </source>
</evidence>
<dbReference type="GO" id="GO:0006166">
    <property type="term" value="P:purine ribonucleoside salvage"/>
    <property type="evidence" value="ECO:0007669"/>
    <property type="project" value="UniProtKB-KW"/>
</dbReference>
<dbReference type="GO" id="GO:0000166">
    <property type="term" value="F:nucleotide binding"/>
    <property type="evidence" value="ECO:0007669"/>
    <property type="project" value="UniProtKB-KW"/>
</dbReference>
<keyword evidence="13 16" id="KW-0460">Magnesium</keyword>
<dbReference type="InterPro" id="IPR005904">
    <property type="entry name" value="Hxn_phspho_trans"/>
</dbReference>
<keyword evidence="12 16" id="KW-0547">Nucleotide-binding</keyword>
<comment type="function">
    <text evidence="2">Purine salvage pathway enzyme that catalyzes the transfer of the ribosyl-5-phosphate group from 5-phospho-alpha-D-ribose 1-diphosphate (PRPP) to the N9 position of the 6-oxopurines hypoxanthine and guanine to form the corresponding ribonucleotides IMP (inosine 5'-monophosphate) and GMP (guanosine 5'-monophosphate), with the release of PPi.</text>
</comment>
<gene>
    <name evidence="18" type="primary">hpt</name>
    <name evidence="18" type="ORF">PXC00_04970</name>
</gene>
<dbReference type="PANTHER" id="PTHR43340">
    <property type="entry name" value="HYPOXANTHINE-GUANINE PHOSPHORIBOSYLTRANSFERASE"/>
    <property type="match status" value="1"/>
</dbReference>
<accession>A0AA97DD17</accession>
<protein>
    <recommendedName>
        <fullName evidence="16">Hypoxanthine phosphoribosyltransferase</fullName>
        <ecNumber evidence="16">2.4.2.8</ecNumber>
    </recommendedName>
</protein>
<dbReference type="GO" id="GO:0052657">
    <property type="term" value="F:guanine phosphoribosyltransferase activity"/>
    <property type="evidence" value="ECO:0007669"/>
    <property type="project" value="UniProtKB-ARBA"/>
</dbReference>
<evidence type="ECO:0000256" key="1">
    <source>
        <dbReference type="ARBA" id="ARBA00001946"/>
    </source>
</evidence>
<keyword evidence="19" id="KW-1185">Reference proteome</keyword>